<keyword evidence="8" id="KW-1185">Reference proteome</keyword>
<evidence type="ECO:0000256" key="2">
    <source>
        <dbReference type="ARBA" id="ARBA00022723"/>
    </source>
</evidence>
<keyword evidence="4 6" id="KW-0106">Calcium</keyword>
<feature type="binding site" evidence="6">
    <location>
        <position position="146"/>
    </location>
    <ligand>
        <name>Ca(2+)</name>
        <dbReference type="ChEBI" id="CHEBI:29108"/>
    </ligand>
</feature>
<evidence type="ECO:0000313" key="7">
    <source>
        <dbReference type="EMBL" id="CAE8602274.1"/>
    </source>
</evidence>
<organism evidence="7 8">
    <name type="scientific">Polarella glacialis</name>
    <name type="common">Dinoflagellate</name>
    <dbReference type="NCBI Taxonomy" id="89957"/>
    <lineage>
        <taxon>Eukaryota</taxon>
        <taxon>Sar</taxon>
        <taxon>Alveolata</taxon>
        <taxon>Dinophyceae</taxon>
        <taxon>Suessiales</taxon>
        <taxon>Suessiaceae</taxon>
        <taxon>Polarella</taxon>
    </lineage>
</organism>
<dbReference type="GO" id="GO:0005509">
    <property type="term" value="F:calcium ion binding"/>
    <property type="evidence" value="ECO:0007669"/>
    <property type="project" value="InterPro"/>
</dbReference>
<dbReference type="PANTHER" id="PTHR13023:SF3">
    <property type="entry name" value="SOLUBLE CALCIUM-ACTIVATED NUCLEOTIDASE 1"/>
    <property type="match status" value="1"/>
</dbReference>
<evidence type="ECO:0000256" key="6">
    <source>
        <dbReference type="PIRSR" id="PIRSR609283-1"/>
    </source>
</evidence>
<evidence type="ECO:0000313" key="8">
    <source>
        <dbReference type="Proteomes" id="UP000654075"/>
    </source>
</evidence>
<protein>
    <submittedName>
        <fullName evidence="7">Uncharacterized protein</fullName>
    </submittedName>
</protein>
<accession>A0A813ENM7</accession>
<comment type="similarity">
    <text evidence="5">Belongs to the apyrase family.</text>
</comment>
<dbReference type="PANTHER" id="PTHR13023">
    <property type="entry name" value="APYRASE"/>
    <property type="match status" value="1"/>
</dbReference>
<dbReference type="Pfam" id="PF06079">
    <property type="entry name" value="Apyrase"/>
    <property type="match status" value="1"/>
</dbReference>
<feature type="binding site" evidence="6">
    <location>
        <position position="194"/>
    </location>
    <ligand>
        <name>Ca(2+)</name>
        <dbReference type="ChEBI" id="CHEBI:29108"/>
    </ligand>
</feature>
<evidence type="ECO:0000256" key="4">
    <source>
        <dbReference type="ARBA" id="ARBA00022837"/>
    </source>
</evidence>
<dbReference type="GO" id="GO:0004382">
    <property type="term" value="F:GDP phosphatase activity"/>
    <property type="evidence" value="ECO:0007669"/>
    <property type="project" value="TreeGrafter"/>
</dbReference>
<dbReference type="SUPFAM" id="SSF101887">
    <property type="entry name" value="Apyrase"/>
    <property type="match status" value="1"/>
</dbReference>
<dbReference type="OrthoDB" id="25028at2759"/>
<dbReference type="AlphaFoldDB" id="A0A813ENM7"/>
<dbReference type="Proteomes" id="UP000654075">
    <property type="component" value="Unassembled WGS sequence"/>
</dbReference>
<evidence type="ECO:0000256" key="5">
    <source>
        <dbReference type="ARBA" id="ARBA00025738"/>
    </source>
</evidence>
<comment type="cofactor">
    <cofactor evidence="1 6">
        <name>Ca(2+)</name>
        <dbReference type="ChEBI" id="CHEBI:29108"/>
    </cofactor>
</comment>
<feature type="binding site" evidence="6">
    <location>
        <position position="145"/>
    </location>
    <ligand>
        <name>Ca(2+)</name>
        <dbReference type="ChEBI" id="CHEBI:29108"/>
    </ligand>
</feature>
<sequence length="246" mass="27152">VLAMAGLGVSVLGASGIALLLAYHVHFVANLRSFEDGQQLAKQQLSHFQDSVSQLTAAILRPGSSVAEVDAGKLVYPAAALEFALVSDLDKASRNARKLSWHSFYRRGVLRAAPEGSRARYSIEWLGTDKLETMISVKNRSMELSDLVMYDGKLFAMCDITGLVFEVDPVKRLAFQRLALPDGNGKVLKPFKSEWATVKDGILLVGSMGREWVGDQGQIEHSDSQWLKSIDKNGRVESLNWRPVYE</sequence>
<reference evidence="7" key="1">
    <citation type="submission" date="2021-02" db="EMBL/GenBank/DDBJ databases">
        <authorList>
            <person name="Dougan E. K."/>
            <person name="Rhodes N."/>
            <person name="Thang M."/>
            <person name="Chan C."/>
        </authorList>
    </citation>
    <scope>NUCLEOTIDE SEQUENCE</scope>
</reference>
<dbReference type="InterPro" id="IPR036258">
    <property type="entry name" value="Apyrase_sf"/>
</dbReference>
<dbReference type="Gene3D" id="2.120.10.100">
    <property type="entry name" value="Apyrase"/>
    <property type="match status" value="1"/>
</dbReference>
<feature type="non-terminal residue" evidence="7">
    <location>
        <position position="1"/>
    </location>
</feature>
<evidence type="ECO:0000256" key="1">
    <source>
        <dbReference type="ARBA" id="ARBA00001913"/>
    </source>
</evidence>
<feature type="non-terminal residue" evidence="7">
    <location>
        <position position="246"/>
    </location>
</feature>
<proteinExistence type="inferred from homology"/>
<dbReference type="GO" id="GO:0030166">
    <property type="term" value="P:proteoglycan biosynthetic process"/>
    <property type="evidence" value="ECO:0007669"/>
    <property type="project" value="TreeGrafter"/>
</dbReference>
<keyword evidence="3" id="KW-0378">Hydrolase</keyword>
<keyword evidence="2 6" id="KW-0479">Metal-binding</keyword>
<evidence type="ECO:0000256" key="3">
    <source>
        <dbReference type="ARBA" id="ARBA00022801"/>
    </source>
</evidence>
<dbReference type="GO" id="GO:0045134">
    <property type="term" value="F:UDP phosphatase activity"/>
    <property type="evidence" value="ECO:0007669"/>
    <property type="project" value="TreeGrafter"/>
</dbReference>
<comment type="caution">
    <text evidence="7">The sequence shown here is derived from an EMBL/GenBank/DDBJ whole genome shotgun (WGS) entry which is preliminary data.</text>
</comment>
<dbReference type="EMBL" id="CAJNNV010014078">
    <property type="protein sequence ID" value="CAE8602274.1"/>
    <property type="molecule type" value="Genomic_DNA"/>
</dbReference>
<name>A0A813ENM7_POLGL</name>
<gene>
    <name evidence="7" type="ORF">PGLA1383_LOCUS20526</name>
</gene>
<dbReference type="InterPro" id="IPR009283">
    <property type="entry name" value="Apyrase"/>
</dbReference>